<accession>A0A0S2JYT3</accession>
<dbReference type="STRING" id="161398.PP2015_491"/>
<dbReference type="OrthoDB" id="6289500at2"/>
<name>A0A0S2JYT3_9GAMM</name>
<gene>
    <name evidence="1" type="ORF">PP2015_491</name>
</gene>
<proteinExistence type="predicted"/>
<dbReference type="EMBL" id="CP013187">
    <property type="protein sequence ID" value="ALO41013.1"/>
    <property type="molecule type" value="Genomic_DNA"/>
</dbReference>
<organism evidence="1 2">
    <name type="scientific">Pseudoalteromonas phenolica</name>
    <dbReference type="NCBI Taxonomy" id="161398"/>
    <lineage>
        <taxon>Bacteria</taxon>
        <taxon>Pseudomonadati</taxon>
        <taxon>Pseudomonadota</taxon>
        <taxon>Gammaproteobacteria</taxon>
        <taxon>Alteromonadales</taxon>
        <taxon>Pseudoalteromonadaceae</taxon>
        <taxon>Pseudoalteromonas</taxon>
    </lineage>
</organism>
<protein>
    <submittedName>
        <fullName evidence="1">Uncharacterized protein</fullName>
    </submittedName>
</protein>
<dbReference type="KEGG" id="pphe:PP2015_491"/>
<dbReference type="AlphaFoldDB" id="A0A0S2JYT3"/>
<evidence type="ECO:0000313" key="2">
    <source>
        <dbReference type="Proteomes" id="UP000061457"/>
    </source>
</evidence>
<dbReference type="PATRIC" id="fig|161398.10.peg.500"/>
<sequence length="198" mass="22312">MSNHEMTPHELLEKWLDGEQLTDAQQAQVLADPETKPLFESAQSWQSMASSYEEQAAPSYSSIAMPELKQASRFQGHWMQWGMAACVGFLSLLSVQLWQQNQTLEQGLVAQQTQIATQQDTMQQILAQMQKSQNLQADLTNQVLLTNRAERQVALDDLLAFLQTQRAQDQAILRLQLNELAEQVEHAPLQTLAHNGGQ</sequence>
<reference evidence="1 2" key="1">
    <citation type="submission" date="2015-11" db="EMBL/GenBank/DDBJ databases">
        <authorList>
            <person name="Zhang Y."/>
            <person name="Guo Z."/>
        </authorList>
    </citation>
    <scope>NUCLEOTIDE SEQUENCE [LARGE SCALE GENOMIC DNA]</scope>
    <source>
        <strain evidence="1 2">KCTC 12086</strain>
    </source>
</reference>
<dbReference type="Proteomes" id="UP000061457">
    <property type="component" value="Chromosome I"/>
</dbReference>
<evidence type="ECO:0000313" key="1">
    <source>
        <dbReference type="EMBL" id="ALO41013.1"/>
    </source>
</evidence>
<dbReference type="RefSeq" id="WP_128724335.1">
    <property type="nucleotide sequence ID" value="NZ_CP013187.1"/>
</dbReference>
<keyword evidence="2" id="KW-1185">Reference proteome</keyword>